<keyword evidence="7" id="KW-0106">Calcium</keyword>
<feature type="binding site" evidence="8">
    <location>
        <position position="225"/>
    </location>
    <ligand>
        <name>Zn(2+)</name>
        <dbReference type="ChEBI" id="CHEBI:29105"/>
        <note>catalytic</note>
    </ligand>
</feature>
<dbReference type="GO" id="GO:0005789">
    <property type="term" value="C:endoplasmic reticulum membrane"/>
    <property type="evidence" value="ECO:0007669"/>
    <property type="project" value="TreeGrafter"/>
</dbReference>
<feature type="binding site" evidence="8">
    <location>
        <position position="229"/>
    </location>
    <ligand>
        <name>Zn(2+)</name>
        <dbReference type="ChEBI" id="CHEBI:29105"/>
        <note>catalytic</note>
    </ligand>
</feature>
<dbReference type="EMBL" id="KN042431">
    <property type="protein sequence ID" value="KFH62516.1"/>
    <property type="molecule type" value="Genomic_DNA"/>
</dbReference>
<evidence type="ECO:0000256" key="7">
    <source>
        <dbReference type="PIRSR" id="PIRSR608901-1"/>
    </source>
</evidence>
<evidence type="ECO:0000256" key="8">
    <source>
        <dbReference type="PIRSR" id="PIRSR608901-2"/>
    </source>
</evidence>
<evidence type="ECO:0000256" key="5">
    <source>
        <dbReference type="ARBA" id="ARBA00022989"/>
    </source>
</evidence>
<sequence>MAPTSVSPEFDKVGYWSPNTASIDWCENNYVVTPYIAEFWNAISSFAIVAVAAAGYFLLPKSCPRRFSVLMQSYAVLGIGSVLFHGTLRHKMQLLDELPMLYSATIVVFICIETKFGKVGQWVPFALTAWLIITTILFSTTTGTLQSASFQGTYITMQLCMIYFLRAFHVQRRAIRPNPMTSRVIRLATSTAVMAATVWLTDYRLCVYVNGVSPESILPLNPQFHAWWHCFTGVAIYSASVLVIYYHYDIRNEQPSLYLWKGLLPALSIPSPSKTKLQ</sequence>
<keyword evidence="11" id="KW-1185">Reference proteome</keyword>
<protein>
    <recommendedName>
        <fullName evidence="12">Dihydroceramidase</fullName>
    </recommendedName>
</protein>
<feature type="transmembrane region" description="Helical" evidence="9">
    <location>
        <begin position="39"/>
        <end position="59"/>
    </location>
</feature>
<dbReference type="OrthoDB" id="187171at2759"/>
<comment type="subcellular location">
    <subcellularLocation>
        <location evidence="1">Membrane</location>
        <topology evidence="1">Multi-pass membrane protein</topology>
    </subcellularLocation>
</comment>
<dbReference type="PANTHER" id="PTHR46187">
    <property type="entry name" value="ALKALINE CERAMIDASE 3"/>
    <property type="match status" value="1"/>
</dbReference>
<proteinExistence type="inferred from homology"/>
<keyword evidence="8" id="KW-0862">Zinc</keyword>
<feature type="binding site" evidence="7">
    <location>
        <position position="24"/>
    </location>
    <ligand>
        <name>Ca(2+)</name>
        <dbReference type="ChEBI" id="CHEBI:29108"/>
    </ligand>
</feature>
<keyword evidence="5 9" id="KW-1133">Transmembrane helix</keyword>
<feature type="binding site" evidence="8">
    <location>
        <position position="85"/>
    </location>
    <ligand>
        <name>Zn(2+)</name>
        <dbReference type="ChEBI" id="CHEBI:29105"/>
        <note>catalytic</note>
    </ligand>
</feature>
<comment type="similarity">
    <text evidence="2">Belongs to the alkaline ceramidase family.</text>
</comment>
<keyword evidence="7" id="KW-0479">Metal-binding</keyword>
<dbReference type="GO" id="GO:0046513">
    <property type="term" value="P:ceramide biosynthetic process"/>
    <property type="evidence" value="ECO:0007669"/>
    <property type="project" value="TreeGrafter"/>
</dbReference>
<evidence type="ECO:0000313" key="10">
    <source>
        <dbReference type="EMBL" id="KFH62516.1"/>
    </source>
</evidence>
<dbReference type="Pfam" id="PF05875">
    <property type="entry name" value="Ceramidase"/>
    <property type="match status" value="1"/>
</dbReference>
<evidence type="ECO:0008006" key="12">
    <source>
        <dbReference type="Google" id="ProtNLM"/>
    </source>
</evidence>
<feature type="transmembrane region" description="Helical" evidence="9">
    <location>
        <begin position="123"/>
        <end position="142"/>
    </location>
</feature>
<feature type="binding site" evidence="7">
    <location>
        <position position="29"/>
    </location>
    <ligand>
        <name>Ca(2+)</name>
        <dbReference type="ChEBI" id="CHEBI:29108"/>
    </ligand>
</feature>
<evidence type="ECO:0000256" key="6">
    <source>
        <dbReference type="ARBA" id="ARBA00023136"/>
    </source>
</evidence>
<evidence type="ECO:0000256" key="9">
    <source>
        <dbReference type="SAM" id="Phobius"/>
    </source>
</evidence>
<evidence type="ECO:0000256" key="2">
    <source>
        <dbReference type="ARBA" id="ARBA00009780"/>
    </source>
</evidence>
<keyword evidence="6 9" id="KW-0472">Membrane</keyword>
<dbReference type="GO" id="GO:0046514">
    <property type="term" value="P:ceramide catabolic process"/>
    <property type="evidence" value="ECO:0007669"/>
    <property type="project" value="TreeGrafter"/>
</dbReference>
<reference evidence="10 11" key="1">
    <citation type="submission" date="2011-02" db="EMBL/GenBank/DDBJ databases">
        <title>The Genome Sequence of Mortierella verticillata NRRL 6337.</title>
        <authorList>
            <consortium name="The Broad Institute Genome Sequencing Platform"/>
            <person name="Russ C."/>
            <person name="Cuomo C."/>
            <person name="Burger G."/>
            <person name="Gray M.W."/>
            <person name="Holland P.W.H."/>
            <person name="King N."/>
            <person name="Lang F.B.F."/>
            <person name="Roger A.J."/>
            <person name="Ruiz-Trillo I."/>
            <person name="Young S.K."/>
            <person name="Zeng Q."/>
            <person name="Gargeya S."/>
            <person name="Alvarado L."/>
            <person name="Berlin A."/>
            <person name="Chapman S.B."/>
            <person name="Chen Z."/>
            <person name="Freedman E."/>
            <person name="Gellesch M."/>
            <person name="Goldberg J."/>
            <person name="Griggs A."/>
            <person name="Gujja S."/>
            <person name="Heilman E."/>
            <person name="Heiman D."/>
            <person name="Howarth C."/>
            <person name="Mehta T."/>
            <person name="Neiman D."/>
            <person name="Pearson M."/>
            <person name="Roberts A."/>
            <person name="Saif S."/>
            <person name="Shea T."/>
            <person name="Shenoy N."/>
            <person name="Sisk P."/>
            <person name="Stolte C."/>
            <person name="Sykes S."/>
            <person name="White J."/>
            <person name="Yandava C."/>
            <person name="Haas B."/>
            <person name="Nusbaum C."/>
            <person name="Birren B."/>
        </authorList>
    </citation>
    <scope>NUCLEOTIDE SEQUENCE [LARGE SCALE GENOMIC DNA]</scope>
    <source>
        <strain evidence="10 11">NRRL 6337</strain>
    </source>
</reference>
<gene>
    <name evidence="10" type="ORF">MVEG_11909</name>
</gene>
<feature type="transmembrane region" description="Helical" evidence="9">
    <location>
        <begin position="71"/>
        <end position="88"/>
    </location>
</feature>
<dbReference type="PANTHER" id="PTHR46187:SF3">
    <property type="entry name" value="ALKALINE CERAMIDASE 3"/>
    <property type="match status" value="1"/>
</dbReference>
<evidence type="ECO:0000256" key="1">
    <source>
        <dbReference type="ARBA" id="ARBA00004141"/>
    </source>
</evidence>
<feature type="transmembrane region" description="Helical" evidence="9">
    <location>
        <begin position="225"/>
        <end position="248"/>
    </location>
</feature>
<evidence type="ECO:0000256" key="4">
    <source>
        <dbReference type="ARBA" id="ARBA00022801"/>
    </source>
</evidence>
<feature type="binding site" evidence="7">
    <location>
        <position position="25"/>
    </location>
    <ligand>
        <name>Ca(2+)</name>
        <dbReference type="ChEBI" id="CHEBI:29108"/>
    </ligand>
</feature>
<feature type="transmembrane region" description="Helical" evidence="9">
    <location>
        <begin position="100"/>
        <end position="116"/>
    </location>
</feature>
<keyword evidence="3 9" id="KW-0812">Transmembrane</keyword>
<dbReference type="GO" id="GO:0046872">
    <property type="term" value="F:metal ion binding"/>
    <property type="evidence" value="ECO:0007669"/>
    <property type="project" value="UniProtKB-KW"/>
</dbReference>
<feature type="binding site" evidence="7">
    <location>
        <position position="27"/>
    </location>
    <ligand>
        <name>Ca(2+)</name>
        <dbReference type="ChEBI" id="CHEBI:29108"/>
    </ligand>
</feature>
<dbReference type="AlphaFoldDB" id="A0A086TKN9"/>
<feature type="binding site" evidence="7">
    <location>
        <position position="38"/>
    </location>
    <ligand>
        <name>Ca(2+)</name>
        <dbReference type="ChEBI" id="CHEBI:29108"/>
    </ligand>
</feature>
<evidence type="ECO:0000313" key="11">
    <source>
        <dbReference type="Proteomes" id="UP000243308"/>
    </source>
</evidence>
<feature type="transmembrane region" description="Helical" evidence="9">
    <location>
        <begin position="148"/>
        <end position="165"/>
    </location>
</feature>
<dbReference type="InterPro" id="IPR008901">
    <property type="entry name" value="ACER"/>
</dbReference>
<keyword evidence="4" id="KW-0378">Hydrolase</keyword>
<feature type="transmembrane region" description="Helical" evidence="9">
    <location>
        <begin position="185"/>
        <end position="205"/>
    </location>
</feature>
<comment type="cofactor">
    <cofactor evidence="8">
        <name>Zn(2+)</name>
        <dbReference type="ChEBI" id="CHEBI:29105"/>
    </cofactor>
</comment>
<dbReference type="GO" id="GO:0016811">
    <property type="term" value="F:hydrolase activity, acting on carbon-nitrogen (but not peptide) bonds, in linear amides"/>
    <property type="evidence" value="ECO:0007669"/>
    <property type="project" value="InterPro"/>
</dbReference>
<organism evidence="10 11">
    <name type="scientific">Podila verticillata NRRL 6337</name>
    <dbReference type="NCBI Taxonomy" id="1069443"/>
    <lineage>
        <taxon>Eukaryota</taxon>
        <taxon>Fungi</taxon>
        <taxon>Fungi incertae sedis</taxon>
        <taxon>Mucoromycota</taxon>
        <taxon>Mortierellomycotina</taxon>
        <taxon>Mortierellomycetes</taxon>
        <taxon>Mortierellales</taxon>
        <taxon>Mortierellaceae</taxon>
        <taxon>Podila</taxon>
    </lineage>
</organism>
<evidence type="ECO:0000256" key="3">
    <source>
        <dbReference type="ARBA" id="ARBA00022692"/>
    </source>
</evidence>
<dbReference type="Proteomes" id="UP000243308">
    <property type="component" value="Unassembled WGS sequence"/>
</dbReference>
<name>A0A086TKN9_9FUNG</name>
<accession>A0A086TKN9</accession>